<dbReference type="InterPro" id="IPR010513">
    <property type="entry name" value="KEN_dom"/>
</dbReference>
<organism evidence="11">
    <name type="scientific">Timema poppense</name>
    <name type="common">Walking stick</name>
    <dbReference type="NCBI Taxonomy" id="170557"/>
    <lineage>
        <taxon>Eukaryota</taxon>
        <taxon>Metazoa</taxon>
        <taxon>Ecdysozoa</taxon>
        <taxon>Arthropoda</taxon>
        <taxon>Hexapoda</taxon>
        <taxon>Insecta</taxon>
        <taxon>Pterygota</taxon>
        <taxon>Neoptera</taxon>
        <taxon>Polyneoptera</taxon>
        <taxon>Phasmatodea</taxon>
        <taxon>Timematodea</taxon>
        <taxon>Timematoidea</taxon>
        <taxon>Timematidae</taxon>
        <taxon>Timema</taxon>
    </lineage>
</organism>
<keyword evidence="2" id="KW-0723">Serine/threonine-protein kinase</keyword>
<dbReference type="GO" id="GO:0005524">
    <property type="term" value="F:ATP binding"/>
    <property type="evidence" value="ECO:0007669"/>
    <property type="project" value="UniProtKB-KW"/>
</dbReference>
<dbReference type="Pfam" id="PF06479">
    <property type="entry name" value="Ribonuc_2-5A"/>
    <property type="match status" value="1"/>
</dbReference>
<dbReference type="SUPFAM" id="SSF56112">
    <property type="entry name" value="Protein kinase-like (PK-like)"/>
    <property type="match status" value="1"/>
</dbReference>
<dbReference type="GO" id="GO:0036498">
    <property type="term" value="P:IRE1-mediated unfolded protein response"/>
    <property type="evidence" value="ECO:0007669"/>
    <property type="project" value="TreeGrafter"/>
</dbReference>
<feature type="domain" description="Protein kinase" evidence="9">
    <location>
        <begin position="428"/>
        <end position="678"/>
    </location>
</feature>
<dbReference type="GO" id="GO:0004674">
    <property type="term" value="F:protein serine/threonine kinase activity"/>
    <property type="evidence" value="ECO:0007669"/>
    <property type="project" value="UniProtKB-KW"/>
</dbReference>
<dbReference type="GO" id="GO:0070059">
    <property type="term" value="P:intrinsic apoptotic signaling pathway in response to endoplasmic reticulum stress"/>
    <property type="evidence" value="ECO:0007669"/>
    <property type="project" value="TreeGrafter"/>
</dbReference>
<dbReference type="PROSITE" id="PS50011">
    <property type="entry name" value="PROTEIN_KINASE_DOM"/>
    <property type="match status" value="1"/>
</dbReference>
<keyword evidence="8" id="KW-0812">Transmembrane</keyword>
<keyword evidence="7" id="KW-0067">ATP-binding</keyword>
<dbReference type="GO" id="GO:0006397">
    <property type="term" value="P:mRNA processing"/>
    <property type="evidence" value="ECO:0007669"/>
    <property type="project" value="InterPro"/>
</dbReference>
<protein>
    <recommendedName>
        <fullName evidence="1">non-specific serine/threonine protein kinase</fullName>
        <ecNumber evidence="1">2.7.11.1</ecNumber>
    </recommendedName>
</protein>
<evidence type="ECO:0000256" key="3">
    <source>
        <dbReference type="ARBA" id="ARBA00022679"/>
    </source>
</evidence>
<dbReference type="GO" id="GO:0004521">
    <property type="term" value="F:RNA endonuclease activity"/>
    <property type="evidence" value="ECO:0007669"/>
    <property type="project" value="InterPro"/>
</dbReference>
<evidence type="ECO:0000259" key="9">
    <source>
        <dbReference type="PROSITE" id="PS50011"/>
    </source>
</evidence>
<dbReference type="GO" id="GO:0051082">
    <property type="term" value="F:unfolded protein binding"/>
    <property type="evidence" value="ECO:0007669"/>
    <property type="project" value="TreeGrafter"/>
</dbReference>
<dbReference type="PROSITE" id="PS51392">
    <property type="entry name" value="KEN"/>
    <property type="match status" value="1"/>
</dbReference>
<dbReference type="PANTHER" id="PTHR13954">
    <property type="entry name" value="IRE1-RELATED"/>
    <property type="match status" value="1"/>
</dbReference>
<proteinExistence type="predicted"/>
<feature type="transmembrane region" description="Helical" evidence="8">
    <location>
        <begin position="849"/>
        <end position="870"/>
    </location>
</feature>
<evidence type="ECO:0000256" key="7">
    <source>
        <dbReference type="ARBA" id="ARBA00022840"/>
    </source>
</evidence>
<dbReference type="InterPro" id="IPR045133">
    <property type="entry name" value="IRE1/2-like"/>
</dbReference>
<dbReference type="EC" id="2.7.11.1" evidence="1"/>
<feature type="transmembrane region" description="Helical" evidence="8">
    <location>
        <begin position="364"/>
        <end position="383"/>
    </location>
</feature>
<keyword evidence="3" id="KW-0808">Transferase</keyword>
<dbReference type="Gene3D" id="1.20.1440.180">
    <property type="entry name" value="KEN domain"/>
    <property type="match status" value="1"/>
</dbReference>
<keyword evidence="8" id="KW-0472">Membrane</keyword>
<dbReference type="SMART" id="SM00220">
    <property type="entry name" value="S_TKc"/>
    <property type="match status" value="1"/>
</dbReference>
<dbReference type="InterPro" id="IPR000719">
    <property type="entry name" value="Prot_kinase_dom"/>
</dbReference>
<evidence type="ECO:0000256" key="5">
    <source>
        <dbReference type="ARBA" id="ARBA00022741"/>
    </source>
</evidence>
<feature type="domain" description="KEN" evidence="10">
    <location>
        <begin position="681"/>
        <end position="810"/>
    </location>
</feature>
<evidence type="ECO:0000313" key="11">
    <source>
        <dbReference type="EMBL" id="CAD7410052.1"/>
    </source>
</evidence>
<evidence type="ECO:0000256" key="1">
    <source>
        <dbReference type="ARBA" id="ARBA00012513"/>
    </source>
</evidence>
<gene>
    <name evidence="11" type="ORF">TPSB3V08_LOCUS7165</name>
</gene>
<dbReference type="EMBL" id="OD004490">
    <property type="protein sequence ID" value="CAD7410052.1"/>
    <property type="molecule type" value="Genomic_DNA"/>
</dbReference>
<evidence type="ECO:0000256" key="4">
    <source>
        <dbReference type="ARBA" id="ARBA00022729"/>
    </source>
</evidence>
<dbReference type="PANTHER" id="PTHR13954:SF6">
    <property type="entry name" value="NON-SPECIFIC SERINE_THREONINE PROTEIN KINASE"/>
    <property type="match status" value="1"/>
</dbReference>
<evidence type="ECO:0000259" key="10">
    <source>
        <dbReference type="PROSITE" id="PS51392"/>
    </source>
</evidence>
<dbReference type="InterPro" id="IPR011009">
    <property type="entry name" value="Kinase-like_dom_sf"/>
</dbReference>
<name>A0A7R9D8J0_TIMPO</name>
<dbReference type="Gene3D" id="1.10.510.10">
    <property type="entry name" value="Transferase(Phosphotransferase) domain 1"/>
    <property type="match status" value="2"/>
</dbReference>
<keyword evidence="4" id="KW-0732">Signal</keyword>
<dbReference type="Pfam" id="PF00069">
    <property type="entry name" value="Pkinase"/>
    <property type="match status" value="1"/>
</dbReference>
<keyword evidence="8" id="KW-1133">Transmembrane helix</keyword>
<evidence type="ECO:0000256" key="2">
    <source>
        <dbReference type="ARBA" id="ARBA00022527"/>
    </source>
</evidence>
<evidence type="ECO:0000256" key="8">
    <source>
        <dbReference type="SAM" id="Phobius"/>
    </source>
</evidence>
<dbReference type="InterPro" id="IPR038357">
    <property type="entry name" value="KEN_sf"/>
</dbReference>
<keyword evidence="6" id="KW-0418">Kinase</keyword>
<accession>A0A7R9D8J0</accession>
<dbReference type="Gene3D" id="3.30.200.20">
    <property type="entry name" value="Phosphorylase Kinase, domain 1"/>
    <property type="match status" value="1"/>
</dbReference>
<dbReference type="GO" id="GO:1990604">
    <property type="term" value="C:IRE1-TRAF2-ASK1 complex"/>
    <property type="evidence" value="ECO:0007669"/>
    <property type="project" value="TreeGrafter"/>
</dbReference>
<evidence type="ECO:0000256" key="6">
    <source>
        <dbReference type="ARBA" id="ARBA00022777"/>
    </source>
</evidence>
<dbReference type="FunFam" id="3.30.200.20:FF:000077">
    <property type="entry name" value="Putative Serine/threonine-protein kinase/endoribonuclease IRE1"/>
    <property type="match status" value="1"/>
</dbReference>
<keyword evidence="5" id="KW-0547">Nucleotide-binding</keyword>
<sequence length="880" mass="98591">MLGIHQPPLQQKSVKLQLDYGSMVRGKKLDTWFSVNPRTGVKHEVLSFDKVDRTCPLTDSDESILLGKTEYNILMFDSKSKEKQWNITFFDYASTAMESERVNSYAGCGKSKWLPTPTCTQPMQVLTCTLDPGSYSSQDLVHFVASSTGHAMTLDRRLGSLMWEGDYGSPVIAMYLLENEGLTSVPFTSVADETLNHLLTRLTTTLYIGEHRHGLYAFPSLVDTQTPTIAPGQIGGPLLLEGPRPMAFPPGHYVVPEFGKNIPQIEGRSDAIIQPSFEDVIQNKSTMQRGSSVEHTNKNGEFKEINSIGIQTEDAKSHKPVFTLKLNGWKMMSERNLTFILSKDCVRFMYYEAKSWLDQQENKGLKLILIILVGCMFSMFWYVRVQMREFQQQSQGSRGSNSGSRWQDVTAVAEEMGGGNVRVGKIIFNMDDILGKGCEGTFVYKGQFDNRAVAVKRLLPECFTFADREVDLLRESDEHANVVRYFCTEQDKQFRYIALELCAATLQDYVEGKFEVGGKIAANVILYQAMAGLQHLHSLDIGPFVILGCLKTVIPPMTLFSVHRDIKPHNVLMSMPNPRGEVRVMISDFGLCKKLKVGRTCAVDIFSMGCVFYYVLSLGKHPFGDALRRQANILAGDSKLTDLESDENLLSLTLVEAMISMEAHKRPQATAVLKHPLFWDKAKILAFFQDVSDRVEKESDESLVLSSLEFDSSRVVREDWRQCIDWEVAHDLRKYRNYRGNSVRDLLRALRNKVFLSGDLIPSSVEFLSKHFMGSSSISSSPSSSLDSCCSLIISTSSRVPQTVMSSSAAMYSSYMQSGANLCHVSSSHGRVKVEGVGDKRRQRFHAGAWLGIGVHWWWVVWVLGAGSGGKHMDGSLFVN</sequence>
<reference evidence="11" key="1">
    <citation type="submission" date="2020-11" db="EMBL/GenBank/DDBJ databases">
        <authorList>
            <person name="Tran Van P."/>
        </authorList>
    </citation>
    <scope>NUCLEOTIDE SEQUENCE</scope>
</reference>
<dbReference type="AlphaFoldDB" id="A0A7R9D8J0"/>